<proteinExistence type="inferred from homology"/>
<feature type="transmembrane region" description="Helical" evidence="9">
    <location>
        <begin position="253"/>
        <end position="273"/>
    </location>
</feature>
<feature type="transmembrane region" description="Helical" evidence="9">
    <location>
        <begin position="151"/>
        <end position="175"/>
    </location>
</feature>
<gene>
    <name evidence="10" type="ORF">HMN09_00636300</name>
</gene>
<evidence type="ECO:0000256" key="1">
    <source>
        <dbReference type="ARBA" id="ARBA00004141"/>
    </source>
</evidence>
<dbReference type="AlphaFoldDB" id="A0A8H6T7Q8"/>
<comment type="subcellular location">
    <subcellularLocation>
        <location evidence="1">Membrane</location>
        <topology evidence="1">Multi-pass membrane protein</topology>
    </subcellularLocation>
</comment>
<keyword evidence="7 9" id="KW-0472">Membrane</keyword>
<feature type="transmembrane region" description="Helical" evidence="9">
    <location>
        <begin position="360"/>
        <end position="379"/>
    </location>
</feature>
<keyword evidence="5 9" id="KW-0812">Transmembrane</keyword>
<feature type="transmembrane region" description="Helical" evidence="9">
    <location>
        <begin position="187"/>
        <end position="206"/>
    </location>
</feature>
<dbReference type="EMBL" id="JACAZE010000007">
    <property type="protein sequence ID" value="KAF7310930.1"/>
    <property type="molecule type" value="Genomic_DNA"/>
</dbReference>
<evidence type="ECO:0000256" key="7">
    <source>
        <dbReference type="ARBA" id="ARBA00023136"/>
    </source>
</evidence>
<keyword evidence="10" id="KW-0808">Transferase</keyword>
<dbReference type="GO" id="GO:0006506">
    <property type="term" value="P:GPI anchor biosynthetic process"/>
    <property type="evidence" value="ECO:0007669"/>
    <property type="project" value="UniProtKB-UniPathway"/>
</dbReference>
<dbReference type="PANTHER" id="PTHR12982">
    <property type="entry name" value="PHOSPHATIDYLINOSITOL GLYCAN, CLASS C"/>
    <property type="match status" value="1"/>
</dbReference>
<protein>
    <submittedName>
        <fullName evidence="10">Phosphatidylinositol N-acetylglucosaminyltransferase</fullName>
    </submittedName>
</protein>
<evidence type="ECO:0000256" key="6">
    <source>
        <dbReference type="ARBA" id="ARBA00022989"/>
    </source>
</evidence>
<evidence type="ECO:0000256" key="9">
    <source>
        <dbReference type="SAM" id="Phobius"/>
    </source>
</evidence>
<comment type="pathway">
    <text evidence="2">Glycolipid biosynthesis; glycosylphosphatidylinositol-anchor biosynthesis.</text>
</comment>
<feature type="transmembrane region" description="Helical" evidence="9">
    <location>
        <begin position="227"/>
        <end position="247"/>
    </location>
</feature>
<dbReference type="Pfam" id="PF06432">
    <property type="entry name" value="GPI2"/>
    <property type="match status" value="1"/>
</dbReference>
<evidence type="ECO:0000313" key="10">
    <source>
        <dbReference type="EMBL" id="KAF7310930.1"/>
    </source>
</evidence>
<evidence type="ECO:0000256" key="2">
    <source>
        <dbReference type="ARBA" id="ARBA00004687"/>
    </source>
</evidence>
<dbReference type="PANTHER" id="PTHR12982:SF0">
    <property type="entry name" value="PHOSPHATIDYLINOSITOL N-ACETYLGLUCOSAMINYLTRANSFERASE SUBUNIT C"/>
    <property type="match status" value="1"/>
</dbReference>
<reference evidence="10" key="1">
    <citation type="submission" date="2020-05" db="EMBL/GenBank/DDBJ databases">
        <title>Mycena genomes resolve the evolution of fungal bioluminescence.</title>
        <authorList>
            <person name="Tsai I.J."/>
        </authorList>
    </citation>
    <scope>NUCLEOTIDE SEQUENCE</scope>
    <source>
        <strain evidence="10">110903Hualien_Pintung</strain>
    </source>
</reference>
<feature type="transmembrane region" description="Helical" evidence="9">
    <location>
        <begin position="304"/>
        <end position="320"/>
    </location>
</feature>
<dbReference type="GO" id="GO:0000506">
    <property type="term" value="C:glycosylphosphatidylinositol-N-acetylglucosaminyltransferase (GPI-GnT) complex"/>
    <property type="evidence" value="ECO:0007669"/>
    <property type="project" value="TreeGrafter"/>
</dbReference>
<dbReference type="Proteomes" id="UP000613580">
    <property type="component" value="Unassembled WGS sequence"/>
</dbReference>
<evidence type="ECO:0000256" key="3">
    <source>
        <dbReference type="ARBA" id="ARBA00008321"/>
    </source>
</evidence>
<feature type="transmembrane region" description="Helical" evidence="9">
    <location>
        <begin position="332"/>
        <end position="354"/>
    </location>
</feature>
<keyword evidence="4" id="KW-0337">GPI-anchor biosynthesis</keyword>
<keyword evidence="10" id="KW-0328">Glycosyltransferase</keyword>
<accession>A0A8H6T7Q8</accession>
<keyword evidence="11" id="KW-1185">Reference proteome</keyword>
<dbReference type="GO" id="GO:0016757">
    <property type="term" value="F:glycosyltransferase activity"/>
    <property type="evidence" value="ECO:0007669"/>
    <property type="project" value="UniProtKB-KW"/>
</dbReference>
<sequence>MYLFMCTTNRLLALIHHHGLALLEGPVLKLHGRTSSPWWRRYCEPADARRSACSGSAGGRSKTRCHQETRNPQPRCACTEGRCQCIGKTGARAAGGREARVGLMVYLAPCFRPPHRMEVLWRRHDHPDNYFDTQSFLFFLRRNANFRPYTYWPLVLLSCAITQHLATIFAFVSVFVRLKEHYLDPHVLVWVSVGGFFLGYLLWELLERGAVPQAHRRANRVKAVKSSILIFLALMSLSPVLRTLTAATSSDSIWALSAVLFVLNALLADYSAISLRGERLTSVLSMNAAVSASVVLASRLSSDLAVFALILFSVQAFALFPRLRRRVGSCHFGLQVASTIVQFAASVIVALPVLRPVVSVYMVLQLCLTFLAPAVLVWAQKFKNEIRGPWDVAVPKVNR</sequence>
<evidence type="ECO:0000256" key="5">
    <source>
        <dbReference type="ARBA" id="ARBA00022692"/>
    </source>
</evidence>
<evidence type="ECO:0000256" key="4">
    <source>
        <dbReference type="ARBA" id="ARBA00022502"/>
    </source>
</evidence>
<comment type="caution">
    <text evidence="10">The sequence shown here is derived from an EMBL/GenBank/DDBJ whole genome shotgun (WGS) entry which is preliminary data.</text>
</comment>
<organism evidence="10 11">
    <name type="scientific">Mycena chlorophos</name>
    <name type="common">Agaric fungus</name>
    <name type="synonym">Agaricus chlorophos</name>
    <dbReference type="NCBI Taxonomy" id="658473"/>
    <lineage>
        <taxon>Eukaryota</taxon>
        <taxon>Fungi</taxon>
        <taxon>Dikarya</taxon>
        <taxon>Basidiomycota</taxon>
        <taxon>Agaricomycotina</taxon>
        <taxon>Agaricomycetes</taxon>
        <taxon>Agaricomycetidae</taxon>
        <taxon>Agaricales</taxon>
        <taxon>Marasmiineae</taxon>
        <taxon>Mycenaceae</taxon>
        <taxon>Mycena</taxon>
    </lineage>
</organism>
<name>A0A8H6T7Q8_MYCCL</name>
<dbReference type="OrthoDB" id="196709at2759"/>
<dbReference type="InterPro" id="IPR009450">
    <property type="entry name" value="Plno_GlcNAc_GPI2"/>
</dbReference>
<comment type="similarity">
    <text evidence="3">Belongs to the PIGC family.</text>
</comment>
<keyword evidence="6 9" id="KW-1133">Transmembrane helix</keyword>
<evidence type="ECO:0000313" key="11">
    <source>
        <dbReference type="Proteomes" id="UP000613580"/>
    </source>
</evidence>
<evidence type="ECO:0000256" key="8">
    <source>
        <dbReference type="SAM" id="MobiDB-lite"/>
    </source>
</evidence>
<dbReference type="UniPathway" id="UPA00196"/>
<feature type="region of interest" description="Disordered" evidence="8">
    <location>
        <begin position="50"/>
        <end position="69"/>
    </location>
</feature>